<proteinExistence type="predicted"/>
<reference evidence="1" key="1">
    <citation type="submission" date="2022-05" db="EMBL/GenBank/DDBJ databases">
        <title>The Musa troglodytarum L. genome provides insights into the mechanism of non-climacteric behaviour and enrichment of carotenoids.</title>
        <authorList>
            <person name="Wang J."/>
        </authorList>
    </citation>
    <scope>NUCLEOTIDE SEQUENCE</scope>
    <source>
        <tissue evidence="1">Leaf</tissue>
    </source>
</reference>
<evidence type="ECO:0000313" key="2">
    <source>
        <dbReference type="Proteomes" id="UP001055439"/>
    </source>
</evidence>
<sequence>MDSAAVRKVDLFGNLRIYAYFQLPEAFRRLLRPSSSLGA</sequence>
<protein>
    <submittedName>
        <fullName evidence="1">Uncharacterized protein</fullName>
    </submittedName>
</protein>
<gene>
    <name evidence="1" type="ORF">MUK42_12901</name>
</gene>
<keyword evidence="2" id="KW-1185">Reference proteome</keyword>
<evidence type="ECO:0000313" key="1">
    <source>
        <dbReference type="EMBL" id="URE21815.1"/>
    </source>
</evidence>
<organism evidence="1 2">
    <name type="scientific">Musa troglodytarum</name>
    <name type="common">fe'i banana</name>
    <dbReference type="NCBI Taxonomy" id="320322"/>
    <lineage>
        <taxon>Eukaryota</taxon>
        <taxon>Viridiplantae</taxon>
        <taxon>Streptophyta</taxon>
        <taxon>Embryophyta</taxon>
        <taxon>Tracheophyta</taxon>
        <taxon>Spermatophyta</taxon>
        <taxon>Magnoliopsida</taxon>
        <taxon>Liliopsida</taxon>
        <taxon>Zingiberales</taxon>
        <taxon>Musaceae</taxon>
        <taxon>Musa</taxon>
    </lineage>
</organism>
<dbReference type="OrthoDB" id="772197at2759"/>
<dbReference type="AlphaFoldDB" id="A0A9E7KNP2"/>
<accession>A0A9E7KNP2</accession>
<dbReference type="Proteomes" id="UP001055439">
    <property type="component" value="Chromosome 7"/>
</dbReference>
<dbReference type="EMBL" id="CP097509">
    <property type="protein sequence ID" value="URE21815.1"/>
    <property type="molecule type" value="Genomic_DNA"/>
</dbReference>
<name>A0A9E7KNP2_9LILI</name>